<evidence type="ECO:0000256" key="2">
    <source>
        <dbReference type="ARBA" id="ARBA00010961"/>
    </source>
</evidence>
<keyword evidence="6" id="KW-0814">Transposable element</keyword>
<evidence type="ECO:0000256" key="5">
    <source>
        <dbReference type="ARBA" id="ARBA00023172"/>
    </source>
</evidence>
<evidence type="ECO:0000256" key="6">
    <source>
        <dbReference type="RuleBase" id="RU365089"/>
    </source>
</evidence>
<dbReference type="InterPro" id="IPR001207">
    <property type="entry name" value="Transposase_mutator"/>
</dbReference>
<keyword evidence="5 6" id="KW-0233">DNA recombination</keyword>
<name>A0AB36ZX52_9BACT</name>
<accession>A0AB36ZX52</accession>
<reference evidence="7 8" key="1">
    <citation type="submission" date="2018-02" db="EMBL/GenBank/DDBJ databases">
        <title>Subsurface microbial communities from deep shales in Ohio and West Virginia, USA.</title>
        <authorList>
            <person name="Wrighton K."/>
        </authorList>
    </citation>
    <scope>NUCLEOTIDE SEQUENCE [LARGE SCALE GENOMIC DNA]</scope>
    <source>
        <strain evidence="7 8">MARC-MIP3H16</strain>
    </source>
</reference>
<sequence length="324" mass="37472">MIDKEAIKEAYKSGQIKSLDDVNDVMKSMVKDVIEVLTEQEITHHLGYEKHQSSQIDNYRNGHNDKSLNSKFGVIDVSIPRDRNSDFHPEIIKKRQTDIHGIEDAVISLYAKEMSTRDIQSHIEELYDHNISHESISNITDAVIEKAKEWQIRPLESIYAIIFMDATFLKVRLEGQVRNVAAYLMIGITLDGHKDVLGVWIAKTESSKYWLGVLNELKNRGVNDVLIFAVDGLNGFSNAIQAVYPHSEVQRCIVHQIRNSLKFVSWKDRKELADDLKFIYKAVNEKSALNALKEFEDKWAKTYPHIITIHYTLYPFHFHFIFII</sequence>
<dbReference type="Proteomes" id="UP000239861">
    <property type="component" value="Unassembled WGS sequence"/>
</dbReference>
<evidence type="ECO:0000256" key="3">
    <source>
        <dbReference type="ARBA" id="ARBA00022578"/>
    </source>
</evidence>
<dbReference type="PANTHER" id="PTHR33217:SF8">
    <property type="entry name" value="MUTATOR FAMILY TRANSPOSASE"/>
    <property type="match status" value="1"/>
</dbReference>
<evidence type="ECO:0000256" key="4">
    <source>
        <dbReference type="ARBA" id="ARBA00023125"/>
    </source>
</evidence>
<comment type="function">
    <text evidence="1 6">Required for the transposition of the insertion element.</text>
</comment>
<dbReference type="EMBL" id="PTIW01000017">
    <property type="protein sequence ID" value="PPK60694.1"/>
    <property type="molecule type" value="Genomic_DNA"/>
</dbReference>
<comment type="similarity">
    <text evidence="2 6">Belongs to the transposase mutator family.</text>
</comment>
<dbReference type="Pfam" id="PF00872">
    <property type="entry name" value="Transposase_mut"/>
    <property type="match status" value="1"/>
</dbReference>
<dbReference type="PROSITE" id="PS01007">
    <property type="entry name" value="TRANSPOSASE_MUTATOR"/>
    <property type="match status" value="1"/>
</dbReference>
<keyword evidence="3 6" id="KW-0815">Transposition</keyword>
<gene>
    <name evidence="7" type="ORF">B0F89_1179</name>
</gene>
<evidence type="ECO:0000313" key="7">
    <source>
        <dbReference type="EMBL" id="PPK60694.1"/>
    </source>
</evidence>
<keyword evidence="4 6" id="KW-0238">DNA-binding</keyword>
<dbReference type="AlphaFoldDB" id="A0AB36ZX52"/>
<protein>
    <recommendedName>
        <fullName evidence="6">Mutator family transposase</fullName>
    </recommendedName>
</protein>
<comment type="caution">
    <text evidence="7">The sequence shown here is derived from an EMBL/GenBank/DDBJ whole genome shotgun (WGS) entry which is preliminary data.</text>
</comment>
<dbReference type="GO" id="GO:0004803">
    <property type="term" value="F:transposase activity"/>
    <property type="evidence" value="ECO:0007669"/>
    <property type="project" value="UniProtKB-UniRule"/>
</dbReference>
<proteinExistence type="inferred from homology"/>
<evidence type="ECO:0000256" key="1">
    <source>
        <dbReference type="ARBA" id="ARBA00002190"/>
    </source>
</evidence>
<dbReference type="RefSeq" id="WP_079578539.1">
    <property type="nucleotide sequence ID" value="NZ_FUYO01000018.1"/>
</dbReference>
<evidence type="ECO:0000313" key="8">
    <source>
        <dbReference type="Proteomes" id="UP000239861"/>
    </source>
</evidence>
<organism evidence="7 8">
    <name type="scientific">Malaciobacter marinus</name>
    <dbReference type="NCBI Taxonomy" id="505249"/>
    <lineage>
        <taxon>Bacteria</taxon>
        <taxon>Pseudomonadati</taxon>
        <taxon>Campylobacterota</taxon>
        <taxon>Epsilonproteobacteria</taxon>
        <taxon>Campylobacterales</taxon>
        <taxon>Arcobacteraceae</taxon>
        <taxon>Malaciobacter</taxon>
    </lineage>
</organism>
<dbReference type="GO" id="GO:0003677">
    <property type="term" value="F:DNA binding"/>
    <property type="evidence" value="ECO:0007669"/>
    <property type="project" value="UniProtKB-UniRule"/>
</dbReference>
<dbReference type="NCBIfam" id="NF033543">
    <property type="entry name" value="transpos_IS256"/>
    <property type="match status" value="1"/>
</dbReference>
<dbReference type="GO" id="GO:0006313">
    <property type="term" value="P:DNA transposition"/>
    <property type="evidence" value="ECO:0007669"/>
    <property type="project" value="UniProtKB-UniRule"/>
</dbReference>
<dbReference type="PANTHER" id="PTHR33217">
    <property type="entry name" value="TRANSPOSASE FOR INSERTION SEQUENCE ELEMENT IS1081"/>
    <property type="match status" value="1"/>
</dbReference>